<feature type="domain" description="TonB-dependent receptor plug" evidence="12">
    <location>
        <begin position="113"/>
        <end position="227"/>
    </location>
</feature>
<feature type="chain" id="PRO_5026696224" evidence="10">
    <location>
        <begin position="22"/>
        <end position="981"/>
    </location>
</feature>
<evidence type="ECO:0000256" key="7">
    <source>
        <dbReference type="ARBA" id="ARBA00023237"/>
    </source>
</evidence>
<evidence type="ECO:0000256" key="8">
    <source>
        <dbReference type="PROSITE-ProRule" id="PRU01360"/>
    </source>
</evidence>
<comment type="subcellular location">
    <subcellularLocation>
        <location evidence="1 8">Cell outer membrane</location>
        <topology evidence="1 8">Multi-pass membrane protein</topology>
    </subcellularLocation>
</comment>
<dbReference type="Proteomes" id="UP000474296">
    <property type="component" value="Unassembled WGS sequence"/>
</dbReference>
<dbReference type="Pfam" id="PF13715">
    <property type="entry name" value="CarbopepD_reg_2"/>
    <property type="match status" value="1"/>
</dbReference>
<dbReference type="InterPro" id="IPR037066">
    <property type="entry name" value="Plug_dom_sf"/>
</dbReference>
<keyword evidence="3 8" id="KW-1134">Transmembrane beta strand</keyword>
<dbReference type="InterPro" id="IPR023996">
    <property type="entry name" value="TonB-dep_OMP_SusC/RagA"/>
</dbReference>
<keyword evidence="4 8" id="KW-0812">Transmembrane</keyword>
<keyword evidence="6 8" id="KW-0472">Membrane</keyword>
<dbReference type="InterPro" id="IPR036942">
    <property type="entry name" value="Beta-barrel_TonB_sf"/>
</dbReference>
<dbReference type="NCBIfam" id="TIGR04056">
    <property type="entry name" value="OMP_RagA_SusC"/>
    <property type="match status" value="1"/>
</dbReference>
<name>A0A6M0CN95_9FLAO</name>
<sequence length="981" mass="106519">MKTMQKYLLLVLFLIPIGMFAQNQVKGTVTEKATGTPLPGASVVVKGTTNGTQTDFDGNYIINANTGDILVFSYVGFKTIELSVNTNVINVSLEDDLNKLDEVVVIGYGSTTVRDATGSVTAVTSEDFNQGNMVTAENLLNGRTAGVTVNTSGAPGSGSTIRIRGGASLSANNSPLIVIDGLPITNDTAGGSRSILASINPNDIESFSILKDASASAIYGSRASNGVIIITTKKGKSSLRVNYDVTTGYNTVADRIDVFSADEFRNQINQRQPLIANELGSANTDWQDEIFETQFSVNHSISASGSLFGAIPARLSVGYNRQPGTLKTSNFERATYSLALNPSLFDEHLRINLNANYSREDNRFAGAGNIGAALRFDPTQPVLDPSNPFGGFFQYIDGNGNRRANAPTNPVANLLQVRNFGNVDRFYGRAEFDYKLHFFPDMRAVVQLGYDKSNGEGTNITDPISINGFNANTGIGDPQQNNNSAFESIRENTQLNAYLVYNKEVGNLGLEITGGYDYQKFVRSDFGTNNLNAFNPTEPDNAEAIDVVLASFFGRANFDIANKYLLTLTYRRDGSSRFTDDFRWGNFPAAAFAWKINEEGFLKDSQTVSNLKLRLGWGITGQQDINAGSLVNAFQSTLGLSSNVAQYVFGVTPIVTALPNYRNPLLKWEETTQYNAGIDFGLFDQRLSGSIDVFRKESKDLLVNSPVADGANFSNSGAQNIGKLSSEGIELTVEGDVVRNDNFNWNLSFNTTFLNREIDQLPLGADINVGGRAGGTGGTIQVWREGENPSSFFVYKQLYDTAGEPIEGAFQDLDGNGIINASDRYIKGNADAFATMGLRSTNTYKNFDFSFTLRASLGNEVYNNVSSANAYYSLLNGNGFPSNVPTTVTTTNFINQNSQIINSDIYVEDGSFLKMDNINLGYTFNELANTEASLRVWTGVQNVFIISDYSGLDPEIPSGNGIDGAIYPRPRTFLLGANLSF</sequence>
<dbReference type="InterPro" id="IPR012910">
    <property type="entry name" value="Plug_dom"/>
</dbReference>
<reference evidence="13 14" key="1">
    <citation type="submission" date="2020-01" db="EMBL/GenBank/DDBJ databases">
        <title>Spongiivirga citrea KCTC 32990T.</title>
        <authorList>
            <person name="Wang G."/>
        </authorList>
    </citation>
    <scope>NUCLEOTIDE SEQUENCE [LARGE SCALE GENOMIC DNA]</scope>
    <source>
        <strain evidence="13 14">KCTC 32990</strain>
    </source>
</reference>
<evidence type="ECO:0000256" key="9">
    <source>
        <dbReference type="RuleBase" id="RU003357"/>
    </source>
</evidence>
<evidence type="ECO:0000256" key="4">
    <source>
        <dbReference type="ARBA" id="ARBA00022692"/>
    </source>
</evidence>
<comment type="similarity">
    <text evidence="8 9">Belongs to the TonB-dependent receptor family.</text>
</comment>
<evidence type="ECO:0000259" key="12">
    <source>
        <dbReference type="Pfam" id="PF07715"/>
    </source>
</evidence>
<keyword evidence="7 8" id="KW-0998">Cell outer membrane</keyword>
<evidence type="ECO:0000256" key="2">
    <source>
        <dbReference type="ARBA" id="ARBA00022448"/>
    </source>
</evidence>
<evidence type="ECO:0000259" key="11">
    <source>
        <dbReference type="Pfam" id="PF00593"/>
    </source>
</evidence>
<evidence type="ECO:0000256" key="3">
    <source>
        <dbReference type="ARBA" id="ARBA00022452"/>
    </source>
</evidence>
<keyword evidence="2 8" id="KW-0813">Transport</keyword>
<dbReference type="SUPFAM" id="SSF56935">
    <property type="entry name" value="Porins"/>
    <property type="match status" value="1"/>
</dbReference>
<keyword evidence="10" id="KW-0732">Signal</keyword>
<evidence type="ECO:0000313" key="14">
    <source>
        <dbReference type="Proteomes" id="UP000474296"/>
    </source>
</evidence>
<feature type="signal peptide" evidence="10">
    <location>
        <begin position="1"/>
        <end position="21"/>
    </location>
</feature>
<dbReference type="GO" id="GO:0009279">
    <property type="term" value="C:cell outer membrane"/>
    <property type="evidence" value="ECO:0007669"/>
    <property type="project" value="UniProtKB-SubCell"/>
</dbReference>
<dbReference type="Pfam" id="PF00593">
    <property type="entry name" value="TonB_dep_Rec_b-barrel"/>
    <property type="match status" value="1"/>
</dbReference>
<evidence type="ECO:0000313" key="13">
    <source>
        <dbReference type="EMBL" id="NER16917.1"/>
    </source>
</evidence>
<protein>
    <submittedName>
        <fullName evidence="13">SusC/RagA family TonB-linked outer membrane protein</fullName>
    </submittedName>
</protein>
<dbReference type="NCBIfam" id="TIGR04057">
    <property type="entry name" value="SusC_RagA_signa"/>
    <property type="match status" value="1"/>
</dbReference>
<dbReference type="InterPro" id="IPR000531">
    <property type="entry name" value="Beta-barrel_TonB"/>
</dbReference>
<dbReference type="PROSITE" id="PS52016">
    <property type="entry name" value="TONB_DEPENDENT_REC_3"/>
    <property type="match status" value="1"/>
</dbReference>
<dbReference type="Gene3D" id="2.40.170.20">
    <property type="entry name" value="TonB-dependent receptor, beta-barrel domain"/>
    <property type="match status" value="1"/>
</dbReference>
<organism evidence="13 14">
    <name type="scientific">Spongiivirga citrea</name>
    <dbReference type="NCBI Taxonomy" id="1481457"/>
    <lineage>
        <taxon>Bacteria</taxon>
        <taxon>Pseudomonadati</taxon>
        <taxon>Bacteroidota</taxon>
        <taxon>Flavobacteriia</taxon>
        <taxon>Flavobacteriales</taxon>
        <taxon>Flavobacteriaceae</taxon>
        <taxon>Spongiivirga</taxon>
    </lineage>
</organism>
<dbReference type="EMBL" id="JAABOQ010000003">
    <property type="protein sequence ID" value="NER16917.1"/>
    <property type="molecule type" value="Genomic_DNA"/>
</dbReference>
<accession>A0A6M0CN95</accession>
<dbReference type="InterPro" id="IPR023997">
    <property type="entry name" value="TonB-dep_OMP_SusC/RagA_CS"/>
</dbReference>
<dbReference type="InterPro" id="IPR008969">
    <property type="entry name" value="CarboxyPept-like_regulatory"/>
</dbReference>
<dbReference type="InterPro" id="IPR039426">
    <property type="entry name" value="TonB-dep_rcpt-like"/>
</dbReference>
<keyword evidence="5 9" id="KW-0798">TonB box</keyword>
<dbReference type="Gene3D" id="2.170.130.10">
    <property type="entry name" value="TonB-dependent receptor, plug domain"/>
    <property type="match status" value="1"/>
</dbReference>
<evidence type="ECO:0000256" key="5">
    <source>
        <dbReference type="ARBA" id="ARBA00023077"/>
    </source>
</evidence>
<dbReference type="AlphaFoldDB" id="A0A6M0CN95"/>
<gene>
    <name evidence="13" type="ORF">GWK10_06830</name>
</gene>
<proteinExistence type="inferred from homology"/>
<evidence type="ECO:0000256" key="6">
    <source>
        <dbReference type="ARBA" id="ARBA00023136"/>
    </source>
</evidence>
<keyword evidence="14" id="KW-1185">Reference proteome</keyword>
<feature type="domain" description="TonB-dependent receptor-like beta-barrel" evidence="11">
    <location>
        <begin position="384"/>
        <end position="768"/>
    </location>
</feature>
<evidence type="ECO:0000256" key="1">
    <source>
        <dbReference type="ARBA" id="ARBA00004571"/>
    </source>
</evidence>
<dbReference type="Pfam" id="PF07715">
    <property type="entry name" value="Plug"/>
    <property type="match status" value="1"/>
</dbReference>
<evidence type="ECO:0000256" key="10">
    <source>
        <dbReference type="SAM" id="SignalP"/>
    </source>
</evidence>
<comment type="caution">
    <text evidence="13">The sequence shown here is derived from an EMBL/GenBank/DDBJ whole genome shotgun (WGS) entry which is preliminary data.</text>
</comment>
<dbReference type="Gene3D" id="2.60.40.1120">
    <property type="entry name" value="Carboxypeptidase-like, regulatory domain"/>
    <property type="match status" value="1"/>
</dbReference>
<dbReference type="SUPFAM" id="SSF49464">
    <property type="entry name" value="Carboxypeptidase regulatory domain-like"/>
    <property type="match status" value="1"/>
</dbReference>